<keyword evidence="2" id="KW-1185">Reference proteome</keyword>
<evidence type="ECO:0000313" key="2">
    <source>
        <dbReference type="Proteomes" id="UP001056778"/>
    </source>
</evidence>
<sequence>MGGSVSQVFHSGSVLLSTSHGHRVSDSTKQKVQTIFDALRANPKVSVQRLEGLLQQIPKYENILTVHDEGGYNLLQKCVGANNVDLVRWLLNRHSSADVNRCPCSLPLHIACLKGHHECVDLLLKHGAKVDVEARMCWPGPHSSNCEERGKYRKLCQDENCMERDRDKPSKLQSSMYYALDGDQVNILIMLAQKCEDFWNVVFRSRKPLLHAACERGAWRCTQFLVTERSEEIHILKDEYYPIHYAVLHDSKFLELLINAGADTTVRTCTQQMTLLHVGRHHECVDLLLKHGAKVDVEARMCWPGPHSSNCEERGKYPSMQQDENCMERDRDKPSKLQSSMYYALDGDQVNILIMLAQKCEDFWNVVFRSRKPLLHAACERGAWRCTQFLVTERSEEIHILKDEYYPIHYAVLHDSKFLELLINAGADTTVRTCTQQMTLLHVGEPNMVGRDGSVPIMICLVPLINKDPLHHFTHSMKVCYLNCIRILLKKGANPNCSYKLNLTPLHVLVFTISENITLNCGTQKSLNFEFIKTLLILLLTHGLDPNVKVSIRTQHILQSCMDMIQNVRDCKDIHYVYDLTLTLIQYGANPDLSLNMSEAIKNYPPHQLQSTWKTKNYILYYFIMLISRKEHLITDPDISFAKIIMLFYLVMQHKPLFECLKILYTQQLSLVPGRTTEPLTYIIRDLYKRPRTLKQICRVKIHNCLHRKPGLYINKLNLPTQMKDYLLNFEP</sequence>
<name>A0ACB9TDV4_HOLOL</name>
<gene>
    <name evidence="1" type="ORF">MML48_3g00007042</name>
</gene>
<evidence type="ECO:0000313" key="1">
    <source>
        <dbReference type="EMBL" id="KAI4464958.1"/>
    </source>
</evidence>
<dbReference type="EMBL" id="CM043017">
    <property type="protein sequence ID" value="KAI4464958.1"/>
    <property type="molecule type" value="Genomic_DNA"/>
</dbReference>
<reference evidence="1" key="1">
    <citation type="submission" date="2022-04" db="EMBL/GenBank/DDBJ databases">
        <title>Chromosome-scale genome assembly of Holotrichia oblita Faldermann.</title>
        <authorList>
            <person name="Rongchong L."/>
        </authorList>
    </citation>
    <scope>NUCLEOTIDE SEQUENCE</scope>
    <source>
        <strain evidence="1">81SQS9</strain>
    </source>
</reference>
<comment type="caution">
    <text evidence="1">The sequence shown here is derived from an EMBL/GenBank/DDBJ whole genome shotgun (WGS) entry which is preliminary data.</text>
</comment>
<dbReference type="Proteomes" id="UP001056778">
    <property type="component" value="Chromosome 3"/>
</dbReference>
<proteinExistence type="predicted"/>
<protein>
    <submittedName>
        <fullName evidence="1">Ankyrin-3-like protein</fullName>
    </submittedName>
</protein>
<organism evidence="1 2">
    <name type="scientific">Holotrichia oblita</name>
    <name type="common">Chafer beetle</name>
    <dbReference type="NCBI Taxonomy" id="644536"/>
    <lineage>
        <taxon>Eukaryota</taxon>
        <taxon>Metazoa</taxon>
        <taxon>Ecdysozoa</taxon>
        <taxon>Arthropoda</taxon>
        <taxon>Hexapoda</taxon>
        <taxon>Insecta</taxon>
        <taxon>Pterygota</taxon>
        <taxon>Neoptera</taxon>
        <taxon>Endopterygota</taxon>
        <taxon>Coleoptera</taxon>
        <taxon>Polyphaga</taxon>
        <taxon>Scarabaeiformia</taxon>
        <taxon>Scarabaeidae</taxon>
        <taxon>Melolonthinae</taxon>
        <taxon>Holotrichia</taxon>
    </lineage>
</organism>
<accession>A0ACB9TDV4</accession>